<dbReference type="SMART" id="SM00052">
    <property type="entry name" value="EAL"/>
    <property type="match status" value="1"/>
</dbReference>
<gene>
    <name evidence="4" type="ORF">D0469_01175</name>
</gene>
<feature type="transmembrane region" description="Helical" evidence="1">
    <location>
        <begin position="103"/>
        <end position="123"/>
    </location>
</feature>
<dbReference type="SUPFAM" id="SSF55073">
    <property type="entry name" value="Nucleotide cyclase"/>
    <property type="match status" value="1"/>
</dbReference>
<dbReference type="InterPro" id="IPR043128">
    <property type="entry name" value="Rev_trsase/Diguanyl_cyclase"/>
</dbReference>
<dbReference type="PROSITE" id="PS50887">
    <property type="entry name" value="GGDEF"/>
    <property type="match status" value="1"/>
</dbReference>
<keyword evidence="5" id="KW-1185">Reference proteome</keyword>
<feature type="transmembrane region" description="Helical" evidence="1">
    <location>
        <begin position="175"/>
        <end position="193"/>
    </location>
</feature>
<dbReference type="SUPFAM" id="SSF141868">
    <property type="entry name" value="EAL domain-like"/>
    <property type="match status" value="1"/>
</dbReference>
<dbReference type="CDD" id="cd01948">
    <property type="entry name" value="EAL"/>
    <property type="match status" value="1"/>
</dbReference>
<sequence length="890" mass="102250">MFAFKNFVPRLNSENFLLLALVGLVLFTSGIRLTWVYGITFTFTSIFLFLLLRLFGHTLAILSGLVALLFVPDDNISLAYQFVLVLEVMFVGAFFYRGRKAKMFFVDVLFWFTIGLASVFFLYRTGLSGDALYFQICKDIINSFFNVLMADMLLAYFPFYKLMKSIKLNKNNVSIHQFLTHVTLISILVPFFISVATNVLNVHEFIARDLVKQAENKTDRIAKEMLLLDEDDLQNLSLNDNLLLKDLGELAERNKSQEYDLIILNPRNKVIASSSSSVSVKKEYDWHLNYEVNKVSNDFYEALPKGRNDVMPISKWAEGKYIYVKTIDSLSMKIMIQFPIIQFQNQIYNDFLDLLVFSLLFAFCTVILAMAVSRIFMNSLKQLTIATTGLPQKLIQFETVEWPQSNVSELRLLTHNLMKMAAKLTDLFQESNEMNRQLTDQTTKLKESEDKLHQLAFYDVLTRLPNRLHFQNYVNNLIVKNGAKHIAIIFIDLNQFKRINDTLGHYAGDELLQMTANKLSILRNNKREVFRLGGDEFVVVHSAENQAEVTYTVEEILKEFSAFFPIQGQRLYITASVGISMFPQDGKDLDTLVKCADTAMYISKEKGGTVPQFFNESMRNRFQERLLIENALRQAVDTGDFELYYQPKIKSGKVSSMEALIRWQDPVLGFVSPGTFIPIAEEIGLILQIDEWSLIEACKQNKKWQDEGLIHVPISANLSAKHFQHDFLIALIEKTLNESGMDPKYLKLEITESVFIKNPKHVAEVIHKLKSLGVLISIDDFGKGYSSLSQLLQLPIDEIKIDRQFIKDIDQHYKKELLVKSIFDIAHGLRLNVVAEGVETENERELLVQLGCDELQGYLFSPPVSRRDMEKFLCRKVEVRKIAHIITEQP</sequence>
<feature type="transmembrane region" description="Helical" evidence="1">
    <location>
        <begin position="78"/>
        <end position="96"/>
    </location>
</feature>
<accession>A0A372LTF8</accession>
<organism evidence="4 5">
    <name type="scientific">Peribacillus saganii</name>
    <dbReference type="NCBI Taxonomy" id="2303992"/>
    <lineage>
        <taxon>Bacteria</taxon>
        <taxon>Bacillati</taxon>
        <taxon>Bacillota</taxon>
        <taxon>Bacilli</taxon>
        <taxon>Bacillales</taxon>
        <taxon>Bacillaceae</taxon>
        <taxon>Peribacillus</taxon>
    </lineage>
</organism>
<keyword evidence="1" id="KW-0812">Transmembrane</keyword>
<dbReference type="PANTHER" id="PTHR44757">
    <property type="entry name" value="DIGUANYLATE CYCLASE DGCP"/>
    <property type="match status" value="1"/>
</dbReference>
<dbReference type="PANTHER" id="PTHR44757:SF2">
    <property type="entry name" value="BIOFILM ARCHITECTURE MAINTENANCE PROTEIN MBAA"/>
    <property type="match status" value="1"/>
</dbReference>
<feature type="domain" description="GGDEF" evidence="3">
    <location>
        <begin position="484"/>
        <end position="616"/>
    </location>
</feature>
<dbReference type="PROSITE" id="PS50883">
    <property type="entry name" value="EAL"/>
    <property type="match status" value="1"/>
</dbReference>
<dbReference type="InterPro" id="IPR029787">
    <property type="entry name" value="Nucleotide_cyclase"/>
</dbReference>
<evidence type="ECO:0000259" key="3">
    <source>
        <dbReference type="PROSITE" id="PS50887"/>
    </source>
</evidence>
<evidence type="ECO:0000313" key="4">
    <source>
        <dbReference type="EMBL" id="RFU71479.1"/>
    </source>
</evidence>
<feature type="transmembrane region" description="Helical" evidence="1">
    <location>
        <begin position="16"/>
        <end position="35"/>
    </location>
</feature>
<evidence type="ECO:0000259" key="2">
    <source>
        <dbReference type="PROSITE" id="PS50883"/>
    </source>
</evidence>
<evidence type="ECO:0000256" key="1">
    <source>
        <dbReference type="SAM" id="Phobius"/>
    </source>
</evidence>
<dbReference type="EMBL" id="QVTE01000003">
    <property type="protein sequence ID" value="RFU71479.1"/>
    <property type="molecule type" value="Genomic_DNA"/>
</dbReference>
<evidence type="ECO:0000313" key="5">
    <source>
        <dbReference type="Proteomes" id="UP000264541"/>
    </source>
</evidence>
<dbReference type="SMART" id="SM00267">
    <property type="entry name" value="GGDEF"/>
    <property type="match status" value="1"/>
</dbReference>
<name>A0A372LTF8_9BACI</name>
<dbReference type="Pfam" id="PF00563">
    <property type="entry name" value="EAL"/>
    <property type="match status" value="1"/>
</dbReference>
<dbReference type="InterPro" id="IPR052155">
    <property type="entry name" value="Biofilm_reg_signaling"/>
</dbReference>
<keyword evidence="1" id="KW-0472">Membrane</keyword>
<feature type="domain" description="EAL" evidence="2">
    <location>
        <begin position="625"/>
        <end position="877"/>
    </location>
</feature>
<protein>
    <submittedName>
        <fullName evidence="4">EAL domain-containing protein</fullName>
    </submittedName>
</protein>
<dbReference type="Proteomes" id="UP000264541">
    <property type="component" value="Unassembled WGS sequence"/>
</dbReference>
<dbReference type="InterPro" id="IPR035919">
    <property type="entry name" value="EAL_sf"/>
</dbReference>
<dbReference type="Pfam" id="PF00990">
    <property type="entry name" value="GGDEF"/>
    <property type="match status" value="1"/>
</dbReference>
<dbReference type="RefSeq" id="WP_117324831.1">
    <property type="nucleotide sequence ID" value="NZ_QVTE01000003.1"/>
</dbReference>
<proteinExistence type="predicted"/>
<dbReference type="AlphaFoldDB" id="A0A372LTF8"/>
<keyword evidence="1" id="KW-1133">Transmembrane helix</keyword>
<dbReference type="InterPro" id="IPR000160">
    <property type="entry name" value="GGDEF_dom"/>
</dbReference>
<dbReference type="InterPro" id="IPR001633">
    <property type="entry name" value="EAL_dom"/>
</dbReference>
<dbReference type="NCBIfam" id="TIGR00254">
    <property type="entry name" value="GGDEF"/>
    <property type="match status" value="1"/>
</dbReference>
<dbReference type="CDD" id="cd01949">
    <property type="entry name" value="GGDEF"/>
    <property type="match status" value="1"/>
</dbReference>
<feature type="transmembrane region" description="Helical" evidence="1">
    <location>
        <begin position="351"/>
        <end position="372"/>
    </location>
</feature>
<reference evidence="4 5" key="1">
    <citation type="submission" date="2018-08" db="EMBL/GenBank/DDBJ databases">
        <title>Bacillus chawlae sp. nov., Bacillus glennii sp. nov., and Bacillus saganii sp. nov. Isolated from the Vehicle Assembly Building at Kennedy Space Center where the Viking Spacecraft were Assembled.</title>
        <authorList>
            <person name="Seuylemezian A."/>
            <person name="Vaishampayan P."/>
        </authorList>
    </citation>
    <scope>NUCLEOTIDE SEQUENCE [LARGE SCALE GENOMIC DNA]</scope>
    <source>
        <strain evidence="4 5">V47-23a</strain>
    </source>
</reference>
<feature type="transmembrane region" description="Helical" evidence="1">
    <location>
        <begin position="47"/>
        <end position="72"/>
    </location>
</feature>
<comment type="caution">
    <text evidence="4">The sequence shown here is derived from an EMBL/GenBank/DDBJ whole genome shotgun (WGS) entry which is preliminary data.</text>
</comment>
<dbReference type="Gene3D" id="3.30.70.270">
    <property type="match status" value="1"/>
</dbReference>
<dbReference type="OrthoDB" id="9759607at2"/>
<feature type="transmembrane region" description="Helical" evidence="1">
    <location>
        <begin position="143"/>
        <end position="163"/>
    </location>
</feature>
<dbReference type="Gene3D" id="3.20.20.450">
    <property type="entry name" value="EAL domain"/>
    <property type="match status" value="1"/>
</dbReference>